<keyword evidence="2" id="KW-0167">Capsid protein</keyword>
<proteinExistence type="predicted"/>
<organism evidence="2 3">
    <name type="scientific">Paenibacillus solanacearum</name>
    <dbReference type="NCBI Taxonomy" id="2048548"/>
    <lineage>
        <taxon>Bacteria</taxon>
        <taxon>Bacillati</taxon>
        <taxon>Bacillota</taxon>
        <taxon>Bacilli</taxon>
        <taxon>Bacillales</taxon>
        <taxon>Paenibacillaceae</taxon>
        <taxon>Paenibacillus</taxon>
    </lineage>
</organism>
<dbReference type="InterPro" id="IPR001296">
    <property type="entry name" value="Glyco_trans_1"/>
</dbReference>
<dbReference type="GO" id="GO:0016757">
    <property type="term" value="F:glycosyltransferase activity"/>
    <property type="evidence" value="ECO:0007669"/>
    <property type="project" value="UniProtKB-KW"/>
</dbReference>
<sequence>MRLLMVAPEQLPVPGSGSVEICMLAIARKLAKQHHVTIVSRQKAGLPTTSRVGRNLTIVRVPSGSAGRYISSVLRYMKGRTFDLIQVDNRPLYMAQIKRAFPRTPVSLFLHSLTFVPRTRSVAASLHKANLIIANSNSLQRKLSKLFSAQRRKIRTVHLGVDTERFKPSGGKSSKRFVVLFVGRVIPRKGVPVLIKAVHKARKQGSGATLVVAGKGKRAYLGKLRSLVRKQKVPAQFLGNIPHGSIHRVYRLADCFVCPSQKHEAFGLVNVEAMASGLPVIASKIGGIKEIVKHGHNGYLVSKYTKSKAFAKYIVKIAKNRSLRVRLGRNGRLTVKRKFSWGSTASKLAGIYRKAARRSR</sequence>
<dbReference type="RefSeq" id="WP_218095992.1">
    <property type="nucleotide sequence ID" value="NZ_CAJVAS010000061.1"/>
</dbReference>
<dbReference type="PANTHER" id="PTHR45947:SF3">
    <property type="entry name" value="SULFOQUINOVOSYL TRANSFERASE SQD2"/>
    <property type="match status" value="1"/>
</dbReference>
<evidence type="ECO:0000259" key="1">
    <source>
        <dbReference type="Pfam" id="PF00534"/>
    </source>
</evidence>
<dbReference type="EMBL" id="CAJVAS010000061">
    <property type="protein sequence ID" value="CAG7651529.1"/>
    <property type="molecule type" value="Genomic_DNA"/>
</dbReference>
<dbReference type="Proteomes" id="UP000693672">
    <property type="component" value="Unassembled WGS sequence"/>
</dbReference>
<keyword evidence="2" id="KW-0328">Glycosyltransferase</keyword>
<keyword evidence="3" id="KW-1185">Reference proteome</keyword>
<feature type="domain" description="Glycosyl transferase family 1" evidence="1">
    <location>
        <begin position="163"/>
        <end position="332"/>
    </location>
</feature>
<dbReference type="PANTHER" id="PTHR45947">
    <property type="entry name" value="SULFOQUINOVOSYL TRANSFERASE SQD2"/>
    <property type="match status" value="1"/>
</dbReference>
<gene>
    <name evidence="2" type="primary">cotSA_3</name>
    <name evidence="2" type="ORF">PAESOLCIP111_06335</name>
</gene>
<dbReference type="InterPro" id="IPR050194">
    <property type="entry name" value="Glycosyltransferase_grp1"/>
</dbReference>
<dbReference type="EC" id="2.4.-.-" evidence="2"/>
<name>A0A916NYW8_9BACL</name>
<comment type="caution">
    <text evidence="2">The sequence shown here is derived from an EMBL/GenBank/DDBJ whole genome shotgun (WGS) entry which is preliminary data.</text>
</comment>
<accession>A0A916NYW8</accession>
<reference evidence="2" key="1">
    <citation type="submission" date="2021-06" db="EMBL/GenBank/DDBJ databases">
        <authorList>
            <person name="Criscuolo A."/>
        </authorList>
    </citation>
    <scope>NUCLEOTIDE SEQUENCE</scope>
    <source>
        <strain evidence="2">CIP111600</strain>
    </source>
</reference>
<dbReference type="AlphaFoldDB" id="A0A916NYW8"/>
<dbReference type="CDD" id="cd03801">
    <property type="entry name" value="GT4_PimA-like"/>
    <property type="match status" value="1"/>
</dbReference>
<evidence type="ECO:0000313" key="2">
    <source>
        <dbReference type="EMBL" id="CAG7651529.1"/>
    </source>
</evidence>
<evidence type="ECO:0000313" key="3">
    <source>
        <dbReference type="Proteomes" id="UP000693672"/>
    </source>
</evidence>
<protein>
    <submittedName>
        <fullName evidence="2">Spore coat protein SA</fullName>
        <ecNumber evidence="2">2.4.-.-</ecNumber>
    </submittedName>
</protein>
<dbReference type="Pfam" id="PF00534">
    <property type="entry name" value="Glycos_transf_1"/>
    <property type="match status" value="1"/>
</dbReference>
<keyword evidence="2" id="KW-0946">Virion</keyword>
<keyword evidence="2" id="KW-0808">Transferase</keyword>